<feature type="region of interest" description="Disordered" evidence="1">
    <location>
        <begin position="106"/>
        <end position="150"/>
    </location>
</feature>
<gene>
    <name evidence="3" type="primary">LOC105111826</name>
</gene>
<feature type="compositionally biased region" description="Basic and acidic residues" evidence="1">
    <location>
        <begin position="239"/>
        <end position="248"/>
    </location>
</feature>
<feature type="region of interest" description="Disordered" evidence="1">
    <location>
        <begin position="205"/>
        <end position="248"/>
    </location>
</feature>
<sequence length="248" mass="26898">MASPKHMASTRSVSERNPWLKGVLNFSFFSLQSGKSSSPSLKIQHSPTVSALSLAKTQKRPKAILPFDPATALPPPCHKRKQPPLKDDPLVSPLFCSQAAIPLEEEKPKPFFPPNPKANQKKGPRFPFSSSPSATKPGPLFHSASNSSSQDNDYSTPLPLLFFPKTVPLLCDFCSKGHPVAPLRPPTQEASPTAIPFFLRPNTTAAPLSSSQSSLSSIATTTTTTQQHQQTSSPLVIRRPPEVKKMKT</sequence>
<evidence type="ECO:0000313" key="3">
    <source>
        <dbReference type="RefSeq" id="XP_011005590.1"/>
    </source>
</evidence>
<organism evidence="2 3">
    <name type="scientific">Populus euphratica</name>
    <name type="common">Euphrates poplar</name>
    <dbReference type="NCBI Taxonomy" id="75702"/>
    <lineage>
        <taxon>Eukaryota</taxon>
        <taxon>Viridiplantae</taxon>
        <taxon>Streptophyta</taxon>
        <taxon>Embryophyta</taxon>
        <taxon>Tracheophyta</taxon>
        <taxon>Spermatophyta</taxon>
        <taxon>Magnoliopsida</taxon>
        <taxon>eudicotyledons</taxon>
        <taxon>Gunneridae</taxon>
        <taxon>Pentapetalae</taxon>
        <taxon>rosids</taxon>
        <taxon>fabids</taxon>
        <taxon>Malpighiales</taxon>
        <taxon>Salicaceae</taxon>
        <taxon>Saliceae</taxon>
        <taxon>Populus</taxon>
    </lineage>
</organism>
<evidence type="ECO:0000313" key="2">
    <source>
        <dbReference type="Proteomes" id="UP000694918"/>
    </source>
</evidence>
<dbReference type="GeneID" id="105111826"/>
<accession>A0AAJ6T7V7</accession>
<keyword evidence="2" id="KW-1185">Reference proteome</keyword>
<dbReference type="AlphaFoldDB" id="A0AAJ6T7V7"/>
<feature type="compositionally biased region" description="Low complexity" evidence="1">
    <location>
        <begin position="205"/>
        <end position="235"/>
    </location>
</feature>
<protein>
    <submittedName>
        <fullName evidence="3">Carbohydrate-responsive element-binding protein-like</fullName>
    </submittedName>
</protein>
<dbReference type="Proteomes" id="UP000694918">
    <property type="component" value="Unplaced"/>
</dbReference>
<dbReference type="RefSeq" id="XP_011005590.1">
    <property type="nucleotide sequence ID" value="XM_011007288.1"/>
</dbReference>
<reference evidence="3" key="1">
    <citation type="submission" date="2025-08" db="UniProtKB">
        <authorList>
            <consortium name="RefSeq"/>
        </authorList>
    </citation>
    <scope>IDENTIFICATION</scope>
</reference>
<feature type="region of interest" description="Disordered" evidence="1">
    <location>
        <begin position="63"/>
        <end position="89"/>
    </location>
</feature>
<proteinExistence type="predicted"/>
<dbReference type="KEGG" id="peu:105111826"/>
<evidence type="ECO:0000256" key="1">
    <source>
        <dbReference type="SAM" id="MobiDB-lite"/>
    </source>
</evidence>
<name>A0AAJ6T7V7_POPEU</name>